<dbReference type="AlphaFoldDB" id="A0AAV6PQT1"/>
<gene>
    <name evidence="1" type="ORF">JOB18_025158</name>
</gene>
<protein>
    <submittedName>
        <fullName evidence="1">Uncharacterized protein</fullName>
    </submittedName>
</protein>
<reference evidence="1 2" key="1">
    <citation type="journal article" date="2021" name="Sci. Rep.">
        <title>Chromosome anchoring in Senegalese sole (Solea senegalensis) reveals sex-associated markers and genome rearrangements in flatfish.</title>
        <authorList>
            <person name="Guerrero-Cozar I."/>
            <person name="Gomez-Garrido J."/>
            <person name="Berbel C."/>
            <person name="Martinez-Blanch J.F."/>
            <person name="Alioto T."/>
            <person name="Claros M.G."/>
            <person name="Gagnaire P.A."/>
            <person name="Manchado M."/>
        </authorList>
    </citation>
    <scope>NUCLEOTIDE SEQUENCE [LARGE SCALE GENOMIC DNA]</scope>
    <source>
        <strain evidence="1">Sse05_10M</strain>
    </source>
</reference>
<dbReference type="EMBL" id="JAGKHQ010000021">
    <property type="protein sequence ID" value="KAG7475156.1"/>
    <property type="molecule type" value="Genomic_DNA"/>
</dbReference>
<proteinExistence type="predicted"/>
<sequence>MCRLRSTVRMEVSRRRSLQKHLEPARPLRRIVHIDSEPKIDAATCAQALEDHWIPQTNIGVEQFFKIFSLQKPKKVGRLCYTREFLVGLATCPQAMKKPEFLPEHPVVLTRAREPGDLIM</sequence>
<dbReference type="Proteomes" id="UP000693946">
    <property type="component" value="Linkage Group LG9"/>
</dbReference>
<organism evidence="1 2">
    <name type="scientific">Solea senegalensis</name>
    <name type="common">Senegalese sole</name>
    <dbReference type="NCBI Taxonomy" id="28829"/>
    <lineage>
        <taxon>Eukaryota</taxon>
        <taxon>Metazoa</taxon>
        <taxon>Chordata</taxon>
        <taxon>Craniata</taxon>
        <taxon>Vertebrata</taxon>
        <taxon>Euteleostomi</taxon>
        <taxon>Actinopterygii</taxon>
        <taxon>Neopterygii</taxon>
        <taxon>Teleostei</taxon>
        <taxon>Neoteleostei</taxon>
        <taxon>Acanthomorphata</taxon>
        <taxon>Carangaria</taxon>
        <taxon>Pleuronectiformes</taxon>
        <taxon>Pleuronectoidei</taxon>
        <taxon>Soleidae</taxon>
        <taxon>Solea</taxon>
    </lineage>
</organism>
<evidence type="ECO:0000313" key="2">
    <source>
        <dbReference type="Proteomes" id="UP000693946"/>
    </source>
</evidence>
<accession>A0AAV6PQT1</accession>
<evidence type="ECO:0000313" key="1">
    <source>
        <dbReference type="EMBL" id="KAG7475156.1"/>
    </source>
</evidence>
<name>A0AAV6PQT1_SOLSE</name>
<keyword evidence="2" id="KW-1185">Reference proteome</keyword>
<comment type="caution">
    <text evidence="1">The sequence shown here is derived from an EMBL/GenBank/DDBJ whole genome shotgun (WGS) entry which is preliminary data.</text>
</comment>